<evidence type="ECO:0000256" key="1">
    <source>
        <dbReference type="SAM" id="Phobius"/>
    </source>
</evidence>
<keyword evidence="1" id="KW-0472">Membrane</keyword>
<protein>
    <recommendedName>
        <fullName evidence="4">DUF4352 domain-containing protein</fullName>
    </recommendedName>
</protein>
<dbReference type="AlphaFoldDB" id="A0A125MN91"/>
<accession>A0A125MN91</accession>
<sequence length="207" mass="23102">MANKDELVKAARNPWWQGAAAVALVALVVTFALGGFKQAKSTSKPLPQYSAGHRYQGGAMAVTPLRAWVARYKPGGQVDRFDPGKLYLVLQVEIENRTPRSFNGFGYPREDVILVSATREPIKPDLLLMSDDHSVAADLHPRLKQRVDLVWNLPKNYVHAPRQTWGVFARDYKAKAYINDEGAWLQGKPAAKFLIPVQDLRDRAVAP</sequence>
<reference evidence="2 3" key="1">
    <citation type="journal article" date="2014" name="Genome Announc.">
        <title>Draft Genome Sequence of Lysobacter capsici AZ78, a Bacterium Antagonistic to Plant-Pathogenic Oomycetes.</title>
        <authorList>
            <person name="Puopolo G."/>
            <person name="Sonego P."/>
            <person name="Engelen K."/>
            <person name="Pertot I."/>
        </authorList>
    </citation>
    <scope>NUCLEOTIDE SEQUENCE [LARGE SCALE GENOMIC DNA]</scope>
    <source>
        <strain evidence="2 3">AZ78</strain>
    </source>
</reference>
<keyword evidence="1" id="KW-1133">Transmembrane helix</keyword>
<evidence type="ECO:0000313" key="2">
    <source>
        <dbReference type="EMBL" id="KWS05813.1"/>
    </source>
</evidence>
<name>A0A125MN91_9GAMM</name>
<dbReference type="RefSeq" id="WP_036105103.1">
    <property type="nucleotide sequence ID" value="NZ_JAJA02000001.1"/>
</dbReference>
<keyword evidence="3" id="KW-1185">Reference proteome</keyword>
<dbReference type="Proteomes" id="UP000023435">
    <property type="component" value="Unassembled WGS sequence"/>
</dbReference>
<feature type="transmembrane region" description="Helical" evidence="1">
    <location>
        <begin position="15"/>
        <end position="36"/>
    </location>
</feature>
<keyword evidence="1" id="KW-0812">Transmembrane</keyword>
<dbReference type="OrthoDB" id="6027049at2"/>
<dbReference type="EMBL" id="JAJA02000001">
    <property type="protein sequence ID" value="KWS05813.1"/>
    <property type="molecule type" value="Genomic_DNA"/>
</dbReference>
<gene>
    <name evidence="2" type="ORF">AZ78_3365</name>
</gene>
<organism evidence="2 3">
    <name type="scientific">Lysobacter capsici AZ78</name>
    <dbReference type="NCBI Taxonomy" id="1444315"/>
    <lineage>
        <taxon>Bacteria</taxon>
        <taxon>Pseudomonadati</taxon>
        <taxon>Pseudomonadota</taxon>
        <taxon>Gammaproteobacteria</taxon>
        <taxon>Lysobacterales</taxon>
        <taxon>Lysobacteraceae</taxon>
        <taxon>Lysobacter</taxon>
    </lineage>
</organism>
<comment type="caution">
    <text evidence="2">The sequence shown here is derived from an EMBL/GenBank/DDBJ whole genome shotgun (WGS) entry which is preliminary data.</text>
</comment>
<evidence type="ECO:0008006" key="4">
    <source>
        <dbReference type="Google" id="ProtNLM"/>
    </source>
</evidence>
<evidence type="ECO:0000313" key="3">
    <source>
        <dbReference type="Proteomes" id="UP000023435"/>
    </source>
</evidence>
<proteinExistence type="predicted"/>